<evidence type="ECO:0000256" key="1">
    <source>
        <dbReference type="ARBA" id="ARBA00023015"/>
    </source>
</evidence>
<dbReference type="AlphaFoldDB" id="A0A840UUW6"/>
<dbReference type="Pfam" id="PF02080">
    <property type="entry name" value="TrkA_C"/>
    <property type="match status" value="1"/>
</dbReference>
<dbReference type="Proteomes" id="UP000559117">
    <property type="component" value="Unassembled WGS sequence"/>
</dbReference>
<dbReference type="InterPro" id="IPR000524">
    <property type="entry name" value="Tscrpt_reg_HTH_GntR"/>
</dbReference>
<accession>A0A840UUW6</accession>
<evidence type="ECO:0000259" key="4">
    <source>
        <dbReference type="PROSITE" id="PS50949"/>
    </source>
</evidence>
<feature type="domain" description="HTH gntR-type" evidence="4">
    <location>
        <begin position="3"/>
        <end position="71"/>
    </location>
</feature>
<dbReference type="SUPFAM" id="SSF116726">
    <property type="entry name" value="TrkA C-terminal domain-like"/>
    <property type="match status" value="1"/>
</dbReference>
<gene>
    <name evidence="6" type="ORF">HNR32_001754</name>
</gene>
<dbReference type="InterPro" id="IPR006037">
    <property type="entry name" value="RCK_C"/>
</dbReference>
<keyword evidence="3" id="KW-0804">Transcription</keyword>
<keyword evidence="2" id="KW-0238">DNA-binding</keyword>
<dbReference type="GO" id="GO:0008324">
    <property type="term" value="F:monoatomic cation transmembrane transporter activity"/>
    <property type="evidence" value="ECO:0007669"/>
    <property type="project" value="InterPro"/>
</dbReference>
<dbReference type="RefSeq" id="WP_183861691.1">
    <property type="nucleotide sequence ID" value="NZ_JACHFH010000020.1"/>
</dbReference>
<evidence type="ECO:0000313" key="7">
    <source>
        <dbReference type="Proteomes" id="UP000559117"/>
    </source>
</evidence>
<feature type="domain" description="RCK C-terminal" evidence="5">
    <location>
        <begin position="117"/>
        <end position="202"/>
    </location>
</feature>
<dbReference type="PROSITE" id="PS51202">
    <property type="entry name" value="RCK_C"/>
    <property type="match status" value="1"/>
</dbReference>
<dbReference type="InterPro" id="IPR050144">
    <property type="entry name" value="AAE_transporter"/>
</dbReference>
<dbReference type="GO" id="GO:0003677">
    <property type="term" value="F:DNA binding"/>
    <property type="evidence" value="ECO:0007669"/>
    <property type="project" value="UniProtKB-KW"/>
</dbReference>
<dbReference type="InterPro" id="IPR036388">
    <property type="entry name" value="WH-like_DNA-bd_sf"/>
</dbReference>
<keyword evidence="1" id="KW-0805">Transcription regulation</keyword>
<dbReference type="Pfam" id="PF00392">
    <property type="entry name" value="GntR"/>
    <property type="match status" value="1"/>
</dbReference>
<dbReference type="PANTHER" id="PTHR30445:SF8">
    <property type="entry name" value="K(+)_H(+) ANTIPORTER SUBUNIT KHTT"/>
    <property type="match status" value="1"/>
</dbReference>
<dbReference type="PROSITE" id="PS50949">
    <property type="entry name" value="HTH_GNTR"/>
    <property type="match status" value="1"/>
</dbReference>
<dbReference type="EMBL" id="JACHFH010000020">
    <property type="protein sequence ID" value="MBB5336604.1"/>
    <property type="molecule type" value="Genomic_DNA"/>
</dbReference>
<evidence type="ECO:0000313" key="6">
    <source>
        <dbReference type="EMBL" id="MBB5336604.1"/>
    </source>
</evidence>
<dbReference type="InterPro" id="IPR036390">
    <property type="entry name" value="WH_DNA-bd_sf"/>
</dbReference>
<evidence type="ECO:0000259" key="5">
    <source>
        <dbReference type="PROSITE" id="PS51202"/>
    </source>
</evidence>
<dbReference type="InterPro" id="IPR036721">
    <property type="entry name" value="RCK_C_sf"/>
</dbReference>
<keyword evidence="7" id="KW-1185">Reference proteome</keyword>
<sequence length="211" mass="23916">MHLPVYQTIAVDLATRITEYEFLVGAKLSGRTLLASQYSVSPETIRKAVVMLKDAGVVQVSQGREILVISRECAAKFLTHQKQLHSVYSLRQELELLLKEKEDIDTRFRKVTTEIASYSDRLKNIQPYNPLEIIVTAESGLEGKTLRDLAFREMTGTLVIAVRRDKEMFIAPDPNIVLWKDDRLVVIGAVDKLEKLNAFFAGNNKKLDYCS</sequence>
<evidence type="ECO:0000256" key="3">
    <source>
        <dbReference type="ARBA" id="ARBA00023163"/>
    </source>
</evidence>
<organism evidence="6 7">
    <name type="scientific">Pectinatus brassicae</name>
    <dbReference type="NCBI Taxonomy" id="862415"/>
    <lineage>
        <taxon>Bacteria</taxon>
        <taxon>Bacillati</taxon>
        <taxon>Bacillota</taxon>
        <taxon>Negativicutes</taxon>
        <taxon>Selenomonadales</taxon>
        <taxon>Selenomonadaceae</taxon>
        <taxon>Pectinatus</taxon>
    </lineage>
</organism>
<dbReference type="SMART" id="SM00345">
    <property type="entry name" value="HTH_GNTR"/>
    <property type="match status" value="1"/>
</dbReference>
<name>A0A840UUW6_9FIRM</name>
<protein>
    <submittedName>
        <fullName evidence="6">K+/H+ antiporter YhaU regulatory subunit KhtT</fullName>
    </submittedName>
</protein>
<dbReference type="Gene3D" id="3.30.70.1450">
    <property type="entry name" value="Regulator of K+ conductance, C-terminal domain"/>
    <property type="match status" value="1"/>
</dbReference>
<dbReference type="GO" id="GO:0006813">
    <property type="term" value="P:potassium ion transport"/>
    <property type="evidence" value="ECO:0007669"/>
    <property type="project" value="InterPro"/>
</dbReference>
<dbReference type="GO" id="GO:0003700">
    <property type="term" value="F:DNA-binding transcription factor activity"/>
    <property type="evidence" value="ECO:0007669"/>
    <property type="project" value="InterPro"/>
</dbReference>
<proteinExistence type="predicted"/>
<dbReference type="SUPFAM" id="SSF46785">
    <property type="entry name" value="Winged helix' DNA-binding domain"/>
    <property type="match status" value="1"/>
</dbReference>
<comment type="caution">
    <text evidence="6">The sequence shown here is derived from an EMBL/GenBank/DDBJ whole genome shotgun (WGS) entry which is preliminary data.</text>
</comment>
<dbReference type="PANTHER" id="PTHR30445">
    <property type="entry name" value="K(+)_H(+) ANTIPORTER SUBUNIT KHTT"/>
    <property type="match status" value="1"/>
</dbReference>
<dbReference type="Gene3D" id="1.10.10.10">
    <property type="entry name" value="Winged helix-like DNA-binding domain superfamily/Winged helix DNA-binding domain"/>
    <property type="match status" value="1"/>
</dbReference>
<reference evidence="6 7" key="1">
    <citation type="submission" date="2020-08" db="EMBL/GenBank/DDBJ databases">
        <title>Genomic Encyclopedia of Type Strains, Phase IV (KMG-IV): sequencing the most valuable type-strain genomes for metagenomic binning, comparative biology and taxonomic classification.</title>
        <authorList>
            <person name="Goeker M."/>
        </authorList>
    </citation>
    <scope>NUCLEOTIDE SEQUENCE [LARGE SCALE GENOMIC DNA]</scope>
    <source>
        <strain evidence="6 7">DSM 24661</strain>
    </source>
</reference>
<evidence type="ECO:0000256" key="2">
    <source>
        <dbReference type="ARBA" id="ARBA00023125"/>
    </source>
</evidence>